<gene>
    <name evidence="3" type="ORF">QNH39_15665</name>
</gene>
<dbReference type="RefSeq" id="WP_066088367.1">
    <property type="nucleotide sequence ID" value="NZ_CP126114.1"/>
</dbReference>
<dbReference type="InterPro" id="IPR052698">
    <property type="entry name" value="MoCofactor_Util/Proc"/>
</dbReference>
<proteinExistence type="predicted"/>
<dbReference type="KEGG" id="nnv:QNH39_15665"/>
<dbReference type="Pfam" id="PF02625">
    <property type="entry name" value="XdhC_CoxI"/>
    <property type="match status" value="1"/>
</dbReference>
<dbReference type="PANTHER" id="PTHR30388">
    <property type="entry name" value="ALDEHYDE OXIDOREDUCTASE MOLYBDENUM COFACTOR ASSEMBLY PROTEIN"/>
    <property type="match status" value="1"/>
</dbReference>
<dbReference type="InterPro" id="IPR003777">
    <property type="entry name" value="XdhC_CoxI"/>
</dbReference>
<reference evidence="3" key="1">
    <citation type="submission" date="2023-05" db="EMBL/GenBank/DDBJ databases">
        <title>Comparative genomics of Bacillaceae isolates and their secondary metabolite potential.</title>
        <authorList>
            <person name="Song L."/>
            <person name="Nielsen L.J."/>
            <person name="Mohite O."/>
            <person name="Xu X."/>
            <person name="Weber T."/>
            <person name="Kovacs A.T."/>
        </authorList>
    </citation>
    <scope>NUCLEOTIDE SEQUENCE</scope>
    <source>
        <strain evidence="3">XLM17</strain>
    </source>
</reference>
<evidence type="ECO:0000313" key="4">
    <source>
        <dbReference type="Proteomes" id="UP001178288"/>
    </source>
</evidence>
<organism evidence="3 4">
    <name type="scientific">Neobacillus novalis</name>
    <dbReference type="NCBI Taxonomy" id="220687"/>
    <lineage>
        <taxon>Bacteria</taxon>
        <taxon>Bacillati</taxon>
        <taxon>Bacillota</taxon>
        <taxon>Bacilli</taxon>
        <taxon>Bacillales</taxon>
        <taxon>Bacillaceae</taxon>
        <taxon>Neobacillus</taxon>
    </lineage>
</organism>
<dbReference type="Gene3D" id="3.40.50.720">
    <property type="entry name" value="NAD(P)-binding Rossmann-like Domain"/>
    <property type="match status" value="1"/>
</dbReference>
<feature type="domain" description="XdhC- CoxI" evidence="1">
    <location>
        <begin position="16"/>
        <end position="80"/>
    </location>
</feature>
<sequence>MQSKQNITERLSTMIKTNQKGVLASVVSVQGSAYKREGAKMIVGADGDYHGMVSGGCLESDVSAIAVQVEETGIPMIKKYELNEELVWGLGLGCPGTVEILIEPVSFSAEWKHLADAYVNAEEMVVCKVLQTKETCSPLLLVTNSDVFGDWTDEILQKKAVSIAHQKLSQQASASESICLKAKNGEEVFVFFDVHFPAPQLVIFGAGDDAIPLANLGAMLGFQTTVIDPRPAFNTKERFPFAEILIAGTEQYENLSVFDSRSYIVIMNHQFERDTNALTFALQSAALYVGVLGPRSRREKMIAHLQNQGIVFSKEEMKKLFSPIGLDIGADTSEEIGLSIMAEIIAFRNRHQGGFLKEQSFIHQKSRIPINGHR</sequence>
<accession>A0AA95MKZ8</accession>
<dbReference type="AlphaFoldDB" id="A0AA95MKZ8"/>
<name>A0AA95MKZ8_9BACI</name>
<feature type="domain" description="XdhC Rossmann" evidence="2">
    <location>
        <begin position="201"/>
        <end position="344"/>
    </location>
</feature>
<keyword evidence="4" id="KW-1185">Reference proteome</keyword>
<dbReference type="EMBL" id="CP126114">
    <property type="protein sequence ID" value="WHY84114.1"/>
    <property type="molecule type" value="Genomic_DNA"/>
</dbReference>
<evidence type="ECO:0000259" key="2">
    <source>
        <dbReference type="Pfam" id="PF13478"/>
    </source>
</evidence>
<dbReference type="Pfam" id="PF13478">
    <property type="entry name" value="XdhC_C"/>
    <property type="match status" value="1"/>
</dbReference>
<dbReference type="InterPro" id="IPR027051">
    <property type="entry name" value="XdhC_Rossmann_dom"/>
</dbReference>
<dbReference type="PANTHER" id="PTHR30388:SF6">
    <property type="entry name" value="XANTHINE DEHYDROGENASE SUBUNIT A-RELATED"/>
    <property type="match status" value="1"/>
</dbReference>
<evidence type="ECO:0000313" key="3">
    <source>
        <dbReference type="EMBL" id="WHY84114.1"/>
    </source>
</evidence>
<dbReference type="Proteomes" id="UP001178288">
    <property type="component" value="Chromosome"/>
</dbReference>
<evidence type="ECO:0000259" key="1">
    <source>
        <dbReference type="Pfam" id="PF02625"/>
    </source>
</evidence>
<protein>
    <submittedName>
        <fullName evidence="3">XdhC family protein</fullName>
    </submittedName>
</protein>